<protein>
    <submittedName>
        <fullName evidence="2">Uncharacterized protein</fullName>
    </submittedName>
</protein>
<evidence type="ECO:0000313" key="2">
    <source>
        <dbReference type="EMBL" id="QTL98240.1"/>
    </source>
</evidence>
<accession>A0A8A7KAG9</accession>
<dbReference type="AlphaFoldDB" id="A0A8A7KAG9"/>
<sequence length="53" mass="6045">MKIRKKKTDKKEKNKKDGMGIVSDNPNDLSPDDIEIGDDLTSNELIKKKEKKS</sequence>
<gene>
    <name evidence="2" type="ORF">GM661_09735</name>
</gene>
<organism evidence="2 3">
    <name type="scientific">Iocasia fonsfrigidae</name>
    <dbReference type="NCBI Taxonomy" id="2682810"/>
    <lineage>
        <taxon>Bacteria</taxon>
        <taxon>Bacillati</taxon>
        <taxon>Bacillota</taxon>
        <taxon>Clostridia</taxon>
        <taxon>Halanaerobiales</taxon>
        <taxon>Halanaerobiaceae</taxon>
        <taxon>Iocasia</taxon>
    </lineage>
</organism>
<evidence type="ECO:0000256" key="1">
    <source>
        <dbReference type="SAM" id="MobiDB-lite"/>
    </source>
</evidence>
<name>A0A8A7KAG9_9FIRM</name>
<dbReference type="Proteomes" id="UP000665020">
    <property type="component" value="Chromosome"/>
</dbReference>
<dbReference type="RefSeq" id="WP_230866692.1">
    <property type="nucleotide sequence ID" value="NZ_CP046640.1"/>
</dbReference>
<feature type="region of interest" description="Disordered" evidence="1">
    <location>
        <begin position="1"/>
        <end position="37"/>
    </location>
</feature>
<keyword evidence="3" id="KW-1185">Reference proteome</keyword>
<reference evidence="2" key="1">
    <citation type="submission" date="2019-12" db="EMBL/GenBank/DDBJ databases">
        <authorList>
            <person name="zhang j."/>
            <person name="sun C.M."/>
        </authorList>
    </citation>
    <scope>NUCLEOTIDE SEQUENCE</scope>
    <source>
        <strain evidence="2">NS-1</strain>
    </source>
</reference>
<dbReference type="EMBL" id="CP046640">
    <property type="protein sequence ID" value="QTL98240.1"/>
    <property type="molecule type" value="Genomic_DNA"/>
</dbReference>
<dbReference type="KEGG" id="ifn:GM661_09735"/>
<feature type="compositionally biased region" description="Basic and acidic residues" evidence="1">
    <location>
        <begin position="9"/>
        <end position="18"/>
    </location>
</feature>
<evidence type="ECO:0000313" key="3">
    <source>
        <dbReference type="Proteomes" id="UP000665020"/>
    </source>
</evidence>
<proteinExistence type="predicted"/>